<evidence type="ECO:0000313" key="1">
    <source>
        <dbReference type="EMBL" id="KAI6292121.1"/>
    </source>
</evidence>
<accession>A0ABQ8N6K4</accession>
<comment type="caution">
    <text evidence="1">The sequence shown here is derived from an EMBL/GenBank/DDBJ whole genome shotgun (WGS) entry which is preliminary data.</text>
</comment>
<evidence type="ECO:0000313" key="2">
    <source>
        <dbReference type="Proteomes" id="UP001059893"/>
    </source>
</evidence>
<gene>
    <name evidence="1" type="ORF">MCOR33_010101</name>
</gene>
<dbReference type="Proteomes" id="UP001059893">
    <property type="component" value="Unassembled WGS sequence"/>
</dbReference>
<organism evidence="1 2">
    <name type="scientific">Pyricularia grisea</name>
    <name type="common">Crabgrass-specific blast fungus</name>
    <name type="synonym">Magnaporthe grisea</name>
    <dbReference type="NCBI Taxonomy" id="148305"/>
    <lineage>
        <taxon>Eukaryota</taxon>
        <taxon>Fungi</taxon>
        <taxon>Dikarya</taxon>
        <taxon>Ascomycota</taxon>
        <taxon>Pezizomycotina</taxon>
        <taxon>Sordariomycetes</taxon>
        <taxon>Sordariomycetidae</taxon>
        <taxon>Magnaporthales</taxon>
        <taxon>Pyriculariaceae</taxon>
        <taxon>Pyricularia</taxon>
    </lineage>
</organism>
<sequence length="92" mass="10067">MPLVLTQCMLANQKPWPKKAENTTGYACHPEVERDGEFALLHFDTSKAAELAFESAPRGLDFCRGYKVRKLDASLTGSLAVGAGDLPMVLNR</sequence>
<reference evidence="1" key="1">
    <citation type="submission" date="2021-01" db="EMBL/GenBank/DDBJ databases">
        <title>Deciphering the adaptive evolutionary patterns associated with biogeogrpahic diversity in the finger millet blast pathogen Magnaporthe oryzae in Eastern Africa.</title>
        <authorList>
            <person name="Onyema G."/>
            <person name="Shittu T.A."/>
            <person name="Dodsworth S."/>
            <person name="Devilliers S."/>
            <person name="Muthumeenakshi S."/>
            <person name="Sreenivasaprasad S."/>
        </authorList>
    </citation>
    <scope>NUCLEOTIDE SEQUENCE</scope>
    <source>
        <strain evidence="1">D15/s37</strain>
    </source>
</reference>
<name>A0ABQ8N6K4_PYRGI</name>
<proteinExistence type="predicted"/>
<dbReference type="EMBL" id="JABSND010000312">
    <property type="protein sequence ID" value="KAI6292121.1"/>
    <property type="molecule type" value="Genomic_DNA"/>
</dbReference>
<protein>
    <submittedName>
        <fullName evidence="1">Uncharacterized protein</fullName>
    </submittedName>
</protein>
<feature type="non-terminal residue" evidence="1">
    <location>
        <position position="92"/>
    </location>
</feature>
<keyword evidence="2" id="KW-1185">Reference proteome</keyword>